<dbReference type="InterPro" id="IPR036864">
    <property type="entry name" value="Zn2-C6_fun-type_DNA-bd_sf"/>
</dbReference>
<evidence type="ECO:0000256" key="2">
    <source>
        <dbReference type="SAM" id="MobiDB-lite"/>
    </source>
</evidence>
<comment type="caution">
    <text evidence="4">The sequence shown here is derived from an EMBL/GenBank/DDBJ whole genome shotgun (WGS) entry which is preliminary data.</text>
</comment>
<dbReference type="PANTHER" id="PTHR47655:SF2">
    <property type="entry name" value="QUINIC ACID UTILIZATION ACTIVATOR"/>
    <property type="match status" value="1"/>
</dbReference>
<gene>
    <name evidence="4" type="ORF">AWRI4233_LOCUS8704</name>
</gene>
<feature type="region of interest" description="Disordered" evidence="2">
    <location>
        <begin position="168"/>
        <end position="188"/>
    </location>
</feature>
<keyword evidence="1" id="KW-0539">Nucleus</keyword>
<keyword evidence="5" id="KW-1185">Reference proteome</keyword>
<dbReference type="InterPro" id="IPR052783">
    <property type="entry name" value="Metabolic/Drug-Res_Regulator"/>
</dbReference>
<evidence type="ECO:0000313" key="4">
    <source>
        <dbReference type="EMBL" id="CAD0099879.1"/>
    </source>
</evidence>
<dbReference type="SMART" id="SM00066">
    <property type="entry name" value="GAL4"/>
    <property type="match status" value="1"/>
</dbReference>
<feature type="domain" description="Zn(2)-C6 fungal-type" evidence="3">
    <location>
        <begin position="18"/>
        <end position="48"/>
    </location>
</feature>
<dbReference type="Proteomes" id="UP000714618">
    <property type="component" value="Unassembled WGS sequence"/>
</dbReference>
<dbReference type="SUPFAM" id="SSF57701">
    <property type="entry name" value="Zn2/Cys6 DNA-binding domain"/>
    <property type="match status" value="1"/>
</dbReference>
<evidence type="ECO:0000313" key="5">
    <source>
        <dbReference type="Proteomes" id="UP000714618"/>
    </source>
</evidence>
<dbReference type="Gene3D" id="4.10.240.10">
    <property type="entry name" value="Zn(2)-C6 fungal-type DNA-binding domain"/>
    <property type="match status" value="1"/>
</dbReference>
<evidence type="ECO:0000259" key="3">
    <source>
        <dbReference type="PROSITE" id="PS50048"/>
    </source>
</evidence>
<dbReference type="EMBL" id="CAIJEO010000011">
    <property type="protein sequence ID" value="CAD0099879.1"/>
    <property type="molecule type" value="Genomic_DNA"/>
</dbReference>
<accession>A0A9N8KAE2</accession>
<dbReference type="PROSITE" id="PS00463">
    <property type="entry name" value="ZN2_CY6_FUNGAL_1"/>
    <property type="match status" value="1"/>
</dbReference>
<proteinExistence type="predicted"/>
<dbReference type="PANTHER" id="PTHR47655">
    <property type="entry name" value="QUINIC ACID UTILIZATION ACTIVATOR"/>
    <property type="match status" value="1"/>
</dbReference>
<reference evidence="4" key="1">
    <citation type="submission" date="2020-06" db="EMBL/GenBank/DDBJ databases">
        <authorList>
            <person name="Onetto C."/>
        </authorList>
    </citation>
    <scope>NUCLEOTIDE SEQUENCE</scope>
</reference>
<organism evidence="4 5">
    <name type="scientific">Aureobasidium mustum</name>
    <dbReference type="NCBI Taxonomy" id="2773714"/>
    <lineage>
        <taxon>Eukaryota</taxon>
        <taxon>Fungi</taxon>
        <taxon>Dikarya</taxon>
        <taxon>Ascomycota</taxon>
        <taxon>Pezizomycotina</taxon>
        <taxon>Dothideomycetes</taxon>
        <taxon>Dothideomycetidae</taxon>
        <taxon>Dothideales</taxon>
        <taxon>Saccotheciaceae</taxon>
        <taxon>Aureobasidium</taxon>
    </lineage>
</organism>
<evidence type="ECO:0000256" key="1">
    <source>
        <dbReference type="ARBA" id="ARBA00023242"/>
    </source>
</evidence>
<dbReference type="PROSITE" id="PS50048">
    <property type="entry name" value="ZN2_CY6_FUNGAL_2"/>
    <property type="match status" value="1"/>
</dbReference>
<dbReference type="GO" id="GO:0008270">
    <property type="term" value="F:zinc ion binding"/>
    <property type="evidence" value="ECO:0007669"/>
    <property type="project" value="InterPro"/>
</dbReference>
<dbReference type="CDD" id="cd00067">
    <property type="entry name" value="GAL4"/>
    <property type="match status" value="1"/>
</dbReference>
<dbReference type="Pfam" id="PF00172">
    <property type="entry name" value="Zn_clus"/>
    <property type="match status" value="1"/>
</dbReference>
<sequence>MSQPAEEPPRKRQRVTQACHRCRRKKYKCDSERPTCSTCRTSNSECTYGTVAKRRGLQSGYVRAVEILWGLVFKKVAGSQVAINDLLVDLSTIINSGSNDVSNNGDVSYRADDLLECWRNSGVPSAIELMLDGTFTSNQVSLSEDMNSQIDTTLTSFHAWSLPQSELPLGTPPRPLSPLQSTQGPSPTVDAVVSDAARPLNDTFAANQMALPPLPTDWHSLTQIYFT</sequence>
<dbReference type="AlphaFoldDB" id="A0A9N8KAE2"/>
<dbReference type="OrthoDB" id="3364175at2759"/>
<dbReference type="GO" id="GO:0045944">
    <property type="term" value="P:positive regulation of transcription by RNA polymerase II"/>
    <property type="evidence" value="ECO:0007669"/>
    <property type="project" value="TreeGrafter"/>
</dbReference>
<dbReference type="GO" id="GO:0000981">
    <property type="term" value="F:DNA-binding transcription factor activity, RNA polymerase II-specific"/>
    <property type="evidence" value="ECO:0007669"/>
    <property type="project" value="InterPro"/>
</dbReference>
<name>A0A9N8KAE2_9PEZI</name>
<protein>
    <recommendedName>
        <fullName evidence="3">Zn(2)-C6 fungal-type domain-containing protein</fullName>
    </recommendedName>
</protein>
<dbReference type="InterPro" id="IPR001138">
    <property type="entry name" value="Zn2Cys6_DnaBD"/>
</dbReference>